<keyword evidence="1" id="KW-0677">Repeat</keyword>
<dbReference type="Pfam" id="PF00515">
    <property type="entry name" value="TPR_1"/>
    <property type="match status" value="2"/>
</dbReference>
<dbReference type="EMBL" id="DS989844">
    <property type="protein sequence ID" value="EDX77291.1"/>
    <property type="molecule type" value="Genomic_DNA"/>
</dbReference>
<dbReference type="HOGENOM" id="CLU_003728_15_0_3"/>
<proteinExistence type="predicted"/>
<feature type="repeat" description="TPR" evidence="3">
    <location>
        <begin position="329"/>
        <end position="362"/>
    </location>
</feature>
<protein>
    <submittedName>
        <fullName evidence="4">Tetratricopeptide repeat domain protein</fullName>
    </submittedName>
</protein>
<feature type="repeat" description="TPR" evidence="3">
    <location>
        <begin position="193"/>
        <end position="226"/>
    </location>
</feature>
<evidence type="ECO:0000313" key="5">
    <source>
        <dbReference type="Proteomes" id="UP000003835"/>
    </source>
</evidence>
<dbReference type="Pfam" id="PF07719">
    <property type="entry name" value="TPR_2"/>
    <property type="match status" value="1"/>
</dbReference>
<dbReference type="eggNOG" id="COG0457">
    <property type="taxonomic scope" value="Bacteria"/>
</dbReference>
<evidence type="ECO:0000256" key="1">
    <source>
        <dbReference type="ARBA" id="ARBA00022737"/>
    </source>
</evidence>
<feature type="repeat" description="TPR" evidence="3">
    <location>
        <begin position="159"/>
        <end position="192"/>
    </location>
</feature>
<dbReference type="Pfam" id="PF13414">
    <property type="entry name" value="TPR_11"/>
    <property type="match status" value="2"/>
</dbReference>
<reference evidence="4 5" key="1">
    <citation type="submission" date="2008-07" db="EMBL/GenBank/DDBJ databases">
        <authorList>
            <person name="Tandeau de Marsac N."/>
            <person name="Ferriera S."/>
            <person name="Johnson J."/>
            <person name="Kravitz S."/>
            <person name="Beeson K."/>
            <person name="Sutton G."/>
            <person name="Rogers Y.-H."/>
            <person name="Friedman R."/>
            <person name="Frazier M."/>
            <person name="Venter J.C."/>
        </authorList>
    </citation>
    <scope>NUCLEOTIDE SEQUENCE [LARGE SCALE GENOMIC DNA]</scope>
    <source>
        <strain evidence="4 5">PCC 7420</strain>
    </source>
</reference>
<keyword evidence="5" id="KW-1185">Reference proteome</keyword>
<sequence length="799" mass="91999">MVKRFWRWLIRLIQPILPPFLKQKRHRRVKRQRLSDTDYQQLFGQLLTGVSQGWNSEEVFQHLGHRNDRYFKAWLREYGKRLRKLPEADHQLASQLVRLSRVGCGELGEIAAEIGRELLMKPAGKGEEVVAVEERKRVSAETSLSDSISSIENSDSEQAEVWFNRGNQQFDAGDFLGAIANYDKALQFKPDNHYAWFMRGVALADLGKYEEAIANYDKALQIQPDFHQAWYNRGVALADLGEYEEAIANYDKALQIQPDFHQAWYNRGVALADLGEYEEAIANYDKALQIQPDKHEAWYNRGVALGNLGKYEEAIANYDKALQIQPDFHQAWFMRGVALADLGEYEEAIANYDKALQFKPDFHYAWNNRGVALADLGKYEEAIASFDKALQIKPDLHQAWLNRGIAVGESRHYNPEAATSLQFQFPNTSPILPNPALTQRGYQGELLSYQEGLKHCLQDTHPEGWGQLHQAIGNAHYKEGKYQRNYRDSWDKAVTEYHQALITLTPDAYPELHLEVLQDLIRVLLGLNQHTEAKEWRNQGLKVFQTLLNSQKSTFQKRQLLAKLLPFSQMRVDDLVEEGEPTLALEAAEMNKNLYLTWILDARNETTLSPNYRQIQSLTNPTTAIVYWHLSPNALTTFIIKHNSENPIIIDAPLSASGEVRGIKLLEDWIKTWDEYYQYYRKNPAQPPDYKKAKQELGQSWQDNLPNLLEELQHILNIPAILTQLNSESITNPSIHIQNLILIPHRDLHRFPIHALFPDTFTITYLPSAQIGLHLNNRGEIQPILPLQVDYPPHKDCEL</sequence>
<feature type="repeat" description="TPR" evidence="3">
    <location>
        <begin position="295"/>
        <end position="328"/>
    </location>
</feature>
<dbReference type="PROSITE" id="PS50005">
    <property type="entry name" value="TPR"/>
    <property type="match status" value="7"/>
</dbReference>
<dbReference type="PANTHER" id="PTHR44858">
    <property type="entry name" value="TETRATRICOPEPTIDE REPEAT PROTEIN 6"/>
    <property type="match status" value="1"/>
</dbReference>
<dbReference type="Gene3D" id="1.25.40.10">
    <property type="entry name" value="Tetratricopeptide repeat domain"/>
    <property type="match status" value="4"/>
</dbReference>
<dbReference type="PANTHER" id="PTHR44858:SF1">
    <property type="entry name" value="UDP-N-ACETYLGLUCOSAMINE--PEPTIDE N-ACETYLGLUCOSAMINYLTRANSFERASE SPINDLY-RELATED"/>
    <property type="match status" value="1"/>
</dbReference>
<organism evidence="4 5">
    <name type="scientific">Coleofasciculus chthonoplastes PCC 7420</name>
    <dbReference type="NCBI Taxonomy" id="118168"/>
    <lineage>
        <taxon>Bacteria</taxon>
        <taxon>Bacillati</taxon>
        <taxon>Cyanobacteriota</taxon>
        <taxon>Cyanophyceae</taxon>
        <taxon>Coleofasciculales</taxon>
        <taxon>Coleofasciculaceae</taxon>
        <taxon>Coleofasciculus</taxon>
    </lineage>
</organism>
<evidence type="ECO:0000256" key="3">
    <source>
        <dbReference type="PROSITE-ProRule" id="PRU00339"/>
    </source>
</evidence>
<dbReference type="SMART" id="SM00028">
    <property type="entry name" value="TPR"/>
    <property type="match status" value="8"/>
</dbReference>
<dbReference type="InterPro" id="IPR013105">
    <property type="entry name" value="TPR_2"/>
</dbReference>
<evidence type="ECO:0000256" key="2">
    <source>
        <dbReference type="ARBA" id="ARBA00022803"/>
    </source>
</evidence>
<dbReference type="SUPFAM" id="SSF48452">
    <property type="entry name" value="TPR-like"/>
    <property type="match status" value="1"/>
</dbReference>
<dbReference type="PROSITE" id="PS50293">
    <property type="entry name" value="TPR_REGION"/>
    <property type="match status" value="6"/>
</dbReference>
<accession>B4VLK3</accession>
<dbReference type="STRING" id="118168.MC7420_428"/>
<dbReference type="Proteomes" id="UP000003835">
    <property type="component" value="Unassembled WGS sequence"/>
</dbReference>
<dbReference type="InterPro" id="IPR019734">
    <property type="entry name" value="TPR_rpt"/>
</dbReference>
<dbReference type="RefSeq" id="WP_006099405.1">
    <property type="nucleotide sequence ID" value="NZ_DS989844.1"/>
</dbReference>
<dbReference type="eggNOG" id="COG4995">
    <property type="taxonomic scope" value="Bacteria"/>
</dbReference>
<dbReference type="AlphaFoldDB" id="B4VLK3"/>
<dbReference type="InterPro" id="IPR050498">
    <property type="entry name" value="Ycf3"/>
</dbReference>
<feature type="repeat" description="TPR" evidence="3">
    <location>
        <begin position="227"/>
        <end position="260"/>
    </location>
</feature>
<name>B4VLK3_9CYAN</name>
<dbReference type="InterPro" id="IPR011990">
    <property type="entry name" value="TPR-like_helical_dom_sf"/>
</dbReference>
<feature type="repeat" description="TPR" evidence="3">
    <location>
        <begin position="261"/>
        <end position="294"/>
    </location>
</feature>
<evidence type="ECO:0000313" key="4">
    <source>
        <dbReference type="EMBL" id="EDX77291.1"/>
    </source>
</evidence>
<feature type="repeat" description="TPR" evidence="3">
    <location>
        <begin position="363"/>
        <end position="396"/>
    </location>
</feature>
<gene>
    <name evidence="4" type="ORF">MC7420_428</name>
</gene>
<keyword evidence="2 3" id="KW-0802">TPR repeat</keyword>